<protein>
    <submittedName>
        <fullName evidence="1">Uncharacterized protein</fullName>
    </submittedName>
</protein>
<name>A0AAD8AM46_DIPPU</name>
<dbReference type="Proteomes" id="UP001233999">
    <property type="component" value="Unassembled WGS sequence"/>
</dbReference>
<proteinExistence type="predicted"/>
<sequence>QVMARIKNAHHNSFSGYKVRSSLASVLATPPPHSLSKHPHHLLTNERRREEARHARINKLA</sequence>
<dbReference type="AlphaFoldDB" id="A0AAD8AM46"/>
<feature type="non-terminal residue" evidence="1">
    <location>
        <position position="61"/>
    </location>
</feature>
<reference evidence="1" key="1">
    <citation type="journal article" date="2023" name="IScience">
        <title>Live-bearing cockroach genome reveals convergent evolutionary mechanisms linked to viviparity in insects and beyond.</title>
        <authorList>
            <person name="Fouks B."/>
            <person name="Harrison M.C."/>
            <person name="Mikhailova A.A."/>
            <person name="Marchal E."/>
            <person name="English S."/>
            <person name="Carruthers M."/>
            <person name="Jennings E.C."/>
            <person name="Chiamaka E.L."/>
            <person name="Frigard R.A."/>
            <person name="Pippel M."/>
            <person name="Attardo G.M."/>
            <person name="Benoit J.B."/>
            <person name="Bornberg-Bauer E."/>
            <person name="Tobe S.S."/>
        </authorList>
    </citation>
    <scope>NUCLEOTIDE SEQUENCE</scope>
    <source>
        <strain evidence="1">Stay&amp;Tobe</strain>
    </source>
</reference>
<evidence type="ECO:0000313" key="2">
    <source>
        <dbReference type="Proteomes" id="UP001233999"/>
    </source>
</evidence>
<reference evidence="1" key="2">
    <citation type="submission" date="2023-05" db="EMBL/GenBank/DDBJ databases">
        <authorList>
            <person name="Fouks B."/>
        </authorList>
    </citation>
    <scope>NUCLEOTIDE SEQUENCE</scope>
    <source>
        <strain evidence="1">Stay&amp;Tobe</strain>
        <tissue evidence="1">Testes</tissue>
    </source>
</reference>
<comment type="caution">
    <text evidence="1">The sequence shown here is derived from an EMBL/GenBank/DDBJ whole genome shotgun (WGS) entry which is preliminary data.</text>
</comment>
<organism evidence="1 2">
    <name type="scientific">Diploptera punctata</name>
    <name type="common">Pacific beetle cockroach</name>
    <dbReference type="NCBI Taxonomy" id="6984"/>
    <lineage>
        <taxon>Eukaryota</taxon>
        <taxon>Metazoa</taxon>
        <taxon>Ecdysozoa</taxon>
        <taxon>Arthropoda</taxon>
        <taxon>Hexapoda</taxon>
        <taxon>Insecta</taxon>
        <taxon>Pterygota</taxon>
        <taxon>Neoptera</taxon>
        <taxon>Polyneoptera</taxon>
        <taxon>Dictyoptera</taxon>
        <taxon>Blattodea</taxon>
        <taxon>Blaberoidea</taxon>
        <taxon>Blaberidae</taxon>
        <taxon>Diplopterinae</taxon>
        <taxon>Diploptera</taxon>
    </lineage>
</organism>
<dbReference type="EMBL" id="JASPKZ010000050">
    <property type="protein sequence ID" value="KAJ9600737.1"/>
    <property type="molecule type" value="Genomic_DNA"/>
</dbReference>
<keyword evidence="2" id="KW-1185">Reference proteome</keyword>
<feature type="non-terminal residue" evidence="1">
    <location>
        <position position="1"/>
    </location>
</feature>
<evidence type="ECO:0000313" key="1">
    <source>
        <dbReference type="EMBL" id="KAJ9600737.1"/>
    </source>
</evidence>
<accession>A0AAD8AM46</accession>
<gene>
    <name evidence="1" type="ORF">L9F63_001092</name>
</gene>